<dbReference type="Proteomes" id="UP000274131">
    <property type="component" value="Unassembled WGS sequence"/>
</dbReference>
<evidence type="ECO:0000256" key="2">
    <source>
        <dbReference type="SAM" id="SignalP"/>
    </source>
</evidence>
<dbReference type="AlphaFoldDB" id="A0A0N4UTR6"/>
<feature type="signal peptide" evidence="2">
    <location>
        <begin position="1"/>
        <end position="24"/>
    </location>
</feature>
<proteinExistence type="predicted"/>
<evidence type="ECO:0000313" key="3">
    <source>
        <dbReference type="EMBL" id="VDD85338.1"/>
    </source>
</evidence>
<evidence type="ECO:0000313" key="5">
    <source>
        <dbReference type="WBParaSite" id="EVEC_0000072701-mRNA-1"/>
    </source>
</evidence>
<evidence type="ECO:0000256" key="1">
    <source>
        <dbReference type="SAM" id="MobiDB-lite"/>
    </source>
</evidence>
<dbReference type="EMBL" id="UXUI01000840">
    <property type="protein sequence ID" value="VDD85338.1"/>
    <property type="molecule type" value="Genomic_DNA"/>
</dbReference>
<feature type="compositionally biased region" description="Pro residues" evidence="1">
    <location>
        <begin position="94"/>
        <end position="117"/>
    </location>
</feature>
<gene>
    <name evidence="3" type="ORF">EVEC_LOCUS481</name>
</gene>
<feature type="chain" id="PRO_5043122496" evidence="2">
    <location>
        <begin position="25"/>
        <end position="174"/>
    </location>
</feature>
<name>A0A0N4UTR6_ENTVE</name>
<accession>A0A0N4UTR6</accession>
<dbReference type="WBParaSite" id="EVEC_0000072701-mRNA-1">
    <property type="protein sequence ID" value="EVEC_0000072701-mRNA-1"/>
    <property type="gene ID" value="EVEC_0000072701"/>
</dbReference>
<reference evidence="5" key="1">
    <citation type="submission" date="2017-02" db="UniProtKB">
        <authorList>
            <consortium name="WormBaseParasite"/>
        </authorList>
    </citation>
    <scope>IDENTIFICATION</scope>
</reference>
<keyword evidence="4" id="KW-1185">Reference proteome</keyword>
<protein>
    <submittedName>
        <fullName evidence="5">CPCFC domain-containing protein</fullName>
    </submittedName>
</protein>
<keyword evidence="2" id="KW-0732">Signal</keyword>
<reference evidence="3 4" key="2">
    <citation type="submission" date="2018-10" db="EMBL/GenBank/DDBJ databases">
        <authorList>
            <consortium name="Pathogen Informatics"/>
        </authorList>
    </citation>
    <scope>NUCLEOTIDE SEQUENCE [LARGE SCALE GENOMIC DNA]</scope>
</reference>
<evidence type="ECO:0000313" key="4">
    <source>
        <dbReference type="Proteomes" id="UP000274131"/>
    </source>
</evidence>
<organism evidence="5">
    <name type="scientific">Enterobius vermicularis</name>
    <name type="common">Human pinworm</name>
    <dbReference type="NCBI Taxonomy" id="51028"/>
    <lineage>
        <taxon>Eukaryota</taxon>
        <taxon>Metazoa</taxon>
        <taxon>Ecdysozoa</taxon>
        <taxon>Nematoda</taxon>
        <taxon>Chromadorea</taxon>
        <taxon>Rhabditida</taxon>
        <taxon>Spirurina</taxon>
        <taxon>Oxyuridomorpha</taxon>
        <taxon>Oxyuroidea</taxon>
        <taxon>Oxyuridae</taxon>
        <taxon>Enterobius</taxon>
    </lineage>
</organism>
<feature type="region of interest" description="Disordered" evidence="1">
    <location>
        <begin position="74"/>
        <end position="117"/>
    </location>
</feature>
<sequence>MPNLGMLQRLFAVLAFLQLSFVQTFTLGPGDRCPPVQECPSIPAACLAYLNQRQAFLQTRLPIVPQNSGFIPHQTLLNGIQPPTPLDQGLHPQLPSPPSPPPPPPPPPRVSPPMPTYFQPVPPTYTPLNRVNIVDNPLPNGIAANNLLPHPIPSGVRLPTGLEHGVAPTFQQNR</sequence>